<feature type="compositionally biased region" description="Polar residues" evidence="1">
    <location>
        <begin position="86"/>
        <end position="97"/>
    </location>
</feature>
<dbReference type="Gramene" id="OIT28355">
    <property type="protein sequence ID" value="OIT28355"/>
    <property type="gene ID" value="A4A49_64163"/>
</dbReference>
<dbReference type="AlphaFoldDB" id="A0A1J6L0B2"/>
<evidence type="ECO:0000313" key="3">
    <source>
        <dbReference type="Proteomes" id="UP000187609"/>
    </source>
</evidence>
<name>A0A1J6L0B2_NICAT</name>
<dbReference type="Proteomes" id="UP000187609">
    <property type="component" value="Unassembled WGS sequence"/>
</dbReference>
<organism evidence="2 3">
    <name type="scientific">Nicotiana attenuata</name>
    <name type="common">Coyote tobacco</name>
    <dbReference type="NCBI Taxonomy" id="49451"/>
    <lineage>
        <taxon>Eukaryota</taxon>
        <taxon>Viridiplantae</taxon>
        <taxon>Streptophyta</taxon>
        <taxon>Embryophyta</taxon>
        <taxon>Tracheophyta</taxon>
        <taxon>Spermatophyta</taxon>
        <taxon>Magnoliopsida</taxon>
        <taxon>eudicotyledons</taxon>
        <taxon>Gunneridae</taxon>
        <taxon>Pentapetalae</taxon>
        <taxon>asterids</taxon>
        <taxon>lamiids</taxon>
        <taxon>Solanales</taxon>
        <taxon>Solanaceae</taxon>
        <taxon>Nicotianoideae</taxon>
        <taxon>Nicotianeae</taxon>
        <taxon>Nicotiana</taxon>
    </lineage>
</organism>
<evidence type="ECO:0000313" key="2">
    <source>
        <dbReference type="EMBL" id="OIT28355.1"/>
    </source>
</evidence>
<gene>
    <name evidence="2" type="ORF">A4A49_64163</name>
</gene>
<feature type="non-terminal residue" evidence="2">
    <location>
        <position position="134"/>
    </location>
</feature>
<reference evidence="2" key="1">
    <citation type="submission" date="2016-11" db="EMBL/GenBank/DDBJ databases">
        <title>The genome of Nicotiana attenuata.</title>
        <authorList>
            <person name="Xu S."/>
            <person name="Brockmoeller T."/>
            <person name="Gaquerel E."/>
            <person name="Navarro A."/>
            <person name="Kuhl H."/>
            <person name="Gase K."/>
            <person name="Ling Z."/>
            <person name="Zhou W."/>
            <person name="Kreitzer C."/>
            <person name="Stanke M."/>
            <person name="Tang H."/>
            <person name="Lyons E."/>
            <person name="Pandey P."/>
            <person name="Pandey S.P."/>
            <person name="Timmermann B."/>
            <person name="Baldwin I.T."/>
        </authorList>
    </citation>
    <scope>NUCLEOTIDE SEQUENCE [LARGE SCALE GENOMIC DNA]</scope>
    <source>
        <strain evidence="2">UT</strain>
    </source>
</reference>
<proteinExistence type="predicted"/>
<protein>
    <submittedName>
        <fullName evidence="2">Uncharacterized protein</fullName>
    </submittedName>
</protein>
<comment type="caution">
    <text evidence="2">The sequence shown here is derived from an EMBL/GenBank/DDBJ whole genome shotgun (WGS) entry which is preliminary data.</text>
</comment>
<sequence length="134" mass="14997">MEHEDLFLLNTTDTTEVMERSSRGMPPDHASDHNTDQADQAESSQEHEVIPELETSILASEEMRQEEPHDQMHHALPEPIADPSVIQPNDQLPQTAPTADPLVLQPIPLVALRRSARGVKPAIWLKDYYTTGNS</sequence>
<evidence type="ECO:0000256" key="1">
    <source>
        <dbReference type="SAM" id="MobiDB-lite"/>
    </source>
</evidence>
<dbReference type="EMBL" id="MJEQ01002093">
    <property type="protein sequence ID" value="OIT28355.1"/>
    <property type="molecule type" value="Genomic_DNA"/>
</dbReference>
<feature type="compositionally biased region" description="Basic and acidic residues" evidence="1">
    <location>
        <begin position="61"/>
        <end position="76"/>
    </location>
</feature>
<feature type="region of interest" description="Disordered" evidence="1">
    <location>
        <begin position="1"/>
        <end position="102"/>
    </location>
</feature>
<keyword evidence="3" id="KW-1185">Reference proteome</keyword>
<accession>A0A1J6L0B2</accession>